<sequence length="379" mass="43532">MKRQELTISVHNPTNLERTHETIELDPSQFKSLIDEHGYSNLGIFNKETGDLLLNQWIDENGNGQQDQWIFQADFNPNAKLEFVVRPLEKGEKQPQSQKSTYSRFVPERTDDYAWENDRVAFRTFGPDAQQRAENKKPGGTLTSGIDLWLKRVDYPIINKWYKNNEEKKGAYHIDSGEGYDPYHVGVSRGAGGIGFWLNDSLYTSKNFASYETISEGPIRTVFKLKYKPWDVNGQKVTEEKKVTLDLGSNLCHFQSTFSSASALPSVGIGITLHDKKGKTFMAEKEGVFSYWEEIDEDHLGVGIVLPKEHVQKAFERKVDHKDASHLMVLSKPNLSELSYYVGYGWERSKQFTSEKEWNDYLAFYAEKIQTPLVVEVYN</sequence>
<dbReference type="Pfam" id="PF16153">
    <property type="entry name" value="DUF4861"/>
    <property type="match status" value="1"/>
</dbReference>
<dbReference type="InterPro" id="IPR032342">
    <property type="entry name" value="DUF4861"/>
</dbReference>
<reference evidence="1 2" key="1">
    <citation type="submission" date="2020-04" db="EMBL/GenBank/DDBJ databases">
        <title>Flammeovirga sp. SR4, a novel species isolated from seawater.</title>
        <authorList>
            <person name="Wang X."/>
        </authorList>
    </citation>
    <scope>NUCLEOTIDE SEQUENCE [LARGE SCALE GENOMIC DNA]</scope>
    <source>
        <strain evidence="1 2">ATCC 23126</strain>
    </source>
</reference>
<accession>A0A7X9NZF9</accession>
<comment type="caution">
    <text evidence="1">The sequence shown here is derived from an EMBL/GenBank/DDBJ whole genome shotgun (WGS) entry which is preliminary data.</text>
</comment>
<name>A0A7X9NZF9_9BACT</name>
<organism evidence="1 2">
    <name type="scientific">Flammeovirga aprica JL-4</name>
    <dbReference type="NCBI Taxonomy" id="694437"/>
    <lineage>
        <taxon>Bacteria</taxon>
        <taxon>Pseudomonadati</taxon>
        <taxon>Bacteroidota</taxon>
        <taxon>Cytophagia</taxon>
        <taxon>Cytophagales</taxon>
        <taxon>Flammeovirgaceae</taxon>
        <taxon>Flammeovirga</taxon>
    </lineage>
</organism>
<gene>
    <name evidence="1" type="ORF">HHU12_02255</name>
</gene>
<keyword evidence="2" id="KW-1185">Reference proteome</keyword>
<evidence type="ECO:0000313" key="2">
    <source>
        <dbReference type="Proteomes" id="UP000576082"/>
    </source>
</evidence>
<dbReference type="RefSeq" id="WP_169654582.1">
    <property type="nucleotide sequence ID" value="NZ_JABANE010000004.1"/>
</dbReference>
<dbReference type="Proteomes" id="UP000576082">
    <property type="component" value="Unassembled WGS sequence"/>
</dbReference>
<dbReference type="AlphaFoldDB" id="A0A7X9NZF9"/>
<proteinExistence type="predicted"/>
<protein>
    <submittedName>
        <fullName evidence="1">DUF4861 domain-containing protein</fullName>
    </submittedName>
</protein>
<evidence type="ECO:0000313" key="1">
    <source>
        <dbReference type="EMBL" id="NME66776.1"/>
    </source>
</evidence>
<dbReference type="EMBL" id="JABANE010000004">
    <property type="protein sequence ID" value="NME66776.1"/>
    <property type="molecule type" value="Genomic_DNA"/>
</dbReference>